<proteinExistence type="predicted"/>
<reference evidence="1" key="1">
    <citation type="submission" date="2018-02" db="EMBL/GenBank/DDBJ databases">
        <title>Rhizophora mucronata_Transcriptome.</title>
        <authorList>
            <person name="Meera S.P."/>
            <person name="Sreeshan A."/>
            <person name="Augustine A."/>
        </authorList>
    </citation>
    <scope>NUCLEOTIDE SEQUENCE</scope>
    <source>
        <tissue evidence="1">Leaf</tissue>
    </source>
</reference>
<protein>
    <submittedName>
        <fullName evidence="1">Uncharacterized protein</fullName>
    </submittedName>
</protein>
<dbReference type="AlphaFoldDB" id="A0A2P2J3R3"/>
<dbReference type="EMBL" id="GGEC01007645">
    <property type="protein sequence ID" value="MBW88128.1"/>
    <property type="molecule type" value="Transcribed_RNA"/>
</dbReference>
<sequence>MFLKKSNLCRPFPDKPNMSELSGINFYWTEKQKRTK</sequence>
<organism evidence="1">
    <name type="scientific">Rhizophora mucronata</name>
    <name type="common">Asiatic mangrove</name>
    <dbReference type="NCBI Taxonomy" id="61149"/>
    <lineage>
        <taxon>Eukaryota</taxon>
        <taxon>Viridiplantae</taxon>
        <taxon>Streptophyta</taxon>
        <taxon>Embryophyta</taxon>
        <taxon>Tracheophyta</taxon>
        <taxon>Spermatophyta</taxon>
        <taxon>Magnoliopsida</taxon>
        <taxon>eudicotyledons</taxon>
        <taxon>Gunneridae</taxon>
        <taxon>Pentapetalae</taxon>
        <taxon>rosids</taxon>
        <taxon>fabids</taxon>
        <taxon>Malpighiales</taxon>
        <taxon>Rhizophoraceae</taxon>
        <taxon>Rhizophora</taxon>
    </lineage>
</organism>
<evidence type="ECO:0000313" key="1">
    <source>
        <dbReference type="EMBL" id="MBW88128.1"/>
    </source>
</evidence>
<name>A0A2P2J3R3_RHIMU</name>
<accession>A0A2P2J3R3</accession>